<organism evidence="1 2">
    <name type="scientific">Panagrolaimus sp. PS1159</name>
    <dbReference type="NCBI Taxonomy" id="55785"/>
    <lineage>
        <taxon>Eukaryota</taxon>
        <taxon>Metazoa</taxon>
        <taxon>Ecdysozoa</taxon>
        <taxon>Nematoda</taxon>
        <taxon>Chromadorea</taxon>
        <taxon>Rhabditida</taxon>
        <taxon>Tylenchina</taxon>
        <taxon>Panagrolaimomorpha</taxon>
        <taxon>Panagrolaimoidea</taxon>
        <taxon>Panagrolaimidae</taxon>
        <taxon>Panagrolaimus</taxon>
    </lineage>
</organism>
<evidence type="ECO:0000313" key="1">
    <source>
        <dbReference type="Proteomes" id="UP000887580"/>
    </source>
</evidence>
<proteinExistence type="predicted"/>
<reference evidence="2" key="1">
    <citation type="submission" date="2022-11" db="UniProtKB">
        <authorList>
            <consortium name="WormBaseParasite"/>
        </authorList>
    </citation>
    <scope>IDENTIFICATION</scope>
</reference>
<sequence>MEGRLTAPPEIGGGCSHDSGSSRAYQKDESSGSGTSSPGRSNSSSNSSSASDECLRRCSVSRDECNSSPDATT</sequence>
<dbReference type="Proteomes" id="UP000887580">
    <property type="component" value="Unplaced"/>
</dbReference>
<name>A0AC35GVG1_9BILA</name>
<evidence type="ECO:0000313" key="2">
    <source>
        <dbReference type="WBParaSite" id="PS1159_v2.g9033.t1"/>
    </source>
</evidence>
<protein>
    <submittedName>
        <fullName evidence="2">Uncharacterized protein</fullName>
    </submittedName>
</protein>
<accession>A0AC35GVG1</accession>
<dbReference type="WBParaSite" id="PS1159_v2.g9033.t1">
    <property type="protein sequence ID" value="PS1159_v2.g9033.t1"/>
    <property type="gene ID" value="PS1159_v2.g9033"/>
</dbReference>